<feature type="domain" description="CBS" evidence="2">
    <location>
        <begin position="57"/>
        <end position="114"/>
    </location>
</feature>
<name>A0A2W2EJV5_9ACTN</name>
<reference evidence="3 4" key="1">
    <citation type="submission" date="2018-01" db="EMBL/GenBank/DDBJ databases">
        <title>Draft genome sequence of Jishengella sp. NA12.</title>
        <authorList>
            <person name="Sahin N."/>
            <person name="Ay H."/>
            <person name="Saygin H."/>
        </authorList>
    </citation>
    <scope>NUCLEOTIDE SEQUENCE [LARGE SCALE GENOMIC DNA]</scope>
    <source>
        <strain evidence="3 4">NA12</strain>
    </source>
</reference>
<keyword evidence="4" id="KW-1185">Reference proteome</keyword>
<dbReference type="Gene3D" id="3.10.580.10">
    <property type="entry name" value="CBS-domain"/>
    <property type="match status" value="1"/>
</dbReference>
<evidence type="ECO:0000313" key="4">
    <source>
        <dbReference type="Proteomes" id="UP000248924"/>
    </source>
</evidence>
<organism evidence="3 4">
    <name type="scientific">Micromonospora craterilacus</name>
    <dbReference type="NCBI Taxonomy" id="1655439"/>
    <lineage>
        <taxon>Bacteria</taxon>
        <taxon>Bacillati</taxon>
        <taxon>Actinomycetota</taxon>
        <taxon>Actinomycetes</taxon>
        <taxon>Micromonosporales</taxon>
        <taxon>Micromonosporaceae</taxon>
        <taxon>Micromonospora</taxon>
    </lineage>
</organism>
<evidence type="ECO:0000259" key="2">
    <source>
        <dbReference type="PROSITE" id="PS51371"/>
    </source>
</evidence>
<evidence type="ECO:0000313" key="3">
    <source>
        <dbReference type="EMBL" id="PZG12558.1"/>
    </source>
</evidence>
<dbReference type="Pfam" id="PF00571">
    <property type="entry name" value="CBS"/>
    <property type="match status" value="1"/>
</dbReference>
<sequence length="197" mass="21293">MPHQHRSALIAFASLRNAISHGTYYGGRPIAEPVEAVVQEIERLRQLILEPPRALGALPASEVRVVGPDDSIGMALDHVRTRGFSQLPVYDGGGYAGVLTTNAIARWLADQLTRNTGIAEEEPVSHVLRFAEPGEDAILVPRAITVVEAIDRLSRGRQAGQLTTALIITENGRRTDKPLRLVAPYDLPVLTAALAIT</sequence>
<dbReference type="AlphaFoldDB" id="A0A2W2EJV5"/>
<evidence type="ECO:0000256" key="1">
    <source>
        <dbReference type="PROSITE-ProRule" id="PRU00703"/>
    </source>
</evidence>
<dbReference type="EMBL" id="POTY01000204">
    <property type="protein sequence ID" value="PZG12558.1"/>
    <property type="molecule type" value="Genomic_DNA"/>
</dbReference>
<dbReference type="PROSITE" id="PS51371">
    <property type="entry name" value="CBS"/>
    <property type="match status" value="1"/>
</dbReference>
<comment type="caution">
    <text evidence="3">The sequence shown here is derived from an EMBL/GenBank/DDBJ whole genome shotgun (WGS) entry which is preliminary data.</text>
</comment>
<dbReference type="SUPFAM" id="SSF54631">
    <property type="entry name" value="CBS-domain pair"/>
    <property type="match status" value="1"/>
</dbReference>
<proteinExistence type="predicted"/>
<dbReference type="InterPro" id="IPR046342">
    <property type="entry name" value="CBS_dom_sf"/>
</dbReference>
<protein>
    <recommendedName>
        <fullName evidence="2">CBS domain-containing protein</fullName>
    </recommendedName>
</protein>
<dbReference type="Proteomes" id="UP000248924">
    <property type="component" value="Unassembled WGS sequence"/>
</dbReference>
<accession>A0A2W2EJV5</accession>
<keyword evidence="1" id="KW-0129">CBS domain</keyword>
<dbReference type="InterPro" id="IPR000644">
    <property type="entry name" value="CBS_dom"/>
</dbReference>
<gene>
    <name evidence="3" type="ORF">C1I95_25570</name>
</gene>